<dbReference type="EMBL" id="JACHLE010000001">
    <property type="protein sequence ID" value="MBB4806362.1"/>
    <property type="molecule type" value="Genomic_DNA"/>
</dbReference>
<feature type="region of interest" description="Disordered" evidence="1">
    <location>
        <begin position="97"/>
        <end position="120"/>
    </location>
</feature>
<proteinExistence type="predicted"/>
<evidence type="ECO:0000256" key="1">
    <source>
        <dbReference type="SAM" id="MobiDB-lite"/>
    </source>
</evidence>
<evidence type="ECO:0000256" key="2">
    <source>
        <dbReference type="SAM" id="SignalP"/>
    </source>
</evidence>
<keyword evidence="4" id="KW-1185">Reference proteome</keyword>
<keyword evidence="2" id="KW-0732">Signal</keyword>
<evidence type="ECO:0000313" key="4">
    <source>
        <dbReference type="Proteomes" id="UP000592180"/>
    </source>
</evidence>
<accession>A0A840KHI8</accession>
<name>A0A840KHI8_9FLAO</name>
<reference evidence="3 4" key="1">
    <citation type="submission" date="2020-08" db="EMBL/GenBank/DDBJ databases">
        <title>Functional genomics of gut bacteria from endangered species of beetles.</title>
        <authorList>
            <person name="Carlos-Shanley C."/>
        </authorList>
    </citation>
    <scope>NUCLEOTIDE SEQUENCE [LARGE SCALE GENOMIC DNA]</scope>
    <source>
        <strain evidence="3 4">S00151</strain>
    </source>
</reference>
<sequence length="120" mass="13343">MKKKLIIFLYLSFGLAHSQQGGNVGISKDISYSSPDEKAILDVHSKNAGVLFPRLTTSERNAINISAQDNGLLIYNVDEKCFNYYSALANNWKKMCGVDDSSGSKKENISSEFNTKTNKR</sequence>
<dbReference type="Proteomes" id="UP000592180">
    <property type="component" value="Unassembled WGS sequence"/>
</dbReference>
<organism evidence="3 4">
    <name type="scientific">Chryseobacterium defluvii</name>
    <dbReference type="NCBI Taxonomy" id="160396"/>
    <lineage>
        <taxon>Bacteria</taxon>
        <taxon>Pseudomonadati</taxon>
        <taxon>Bacteroidota</taxon>
        <taxon>Flavobacteriia</taxon>
        <taxon>Flavobacteriales</taxon>
        <taxon>Weeksellaceae</taxon>
        <taxon>Chryseobacterium group</taxon>
        <taxon>Chryseobacterium</taxon>
    </lineage>
</organism>
<dbReference type="AlphaFoldDB" id="A0A840KHI8"/>
<comment type="caution">
    <text evidence="3">The sequence shown here is derived from an EMBL/GenBank/DDBJ whole genome shotgun (WGS) entry which is preliminary data.</text>
</comment>
<feature type="signal peptide" evidence="2">
    <location>
        <begin position="1"/>
        <end position="18"/>
    </location>
</feature>
<feature type="compositionally biased region" description="Polar residues" evidence="1">
    <location>
        <begin position="110"/>
        <end position="120"/>
    </location>
</feature>
<feature type="chain" id="PRO_5032985553" evidence="2">
    <location>
        <begin position="19"/>
        <end position="120"/>
    </location>
</feature>
<evidence type="ECO:0000313" key="3">
    <source>
        <dbReference type="EMBL" id="MBB4806362.1"/>
    </source>
</evidence>
<protein>
    <submittedName>
        <fullName evidence="3">Uncharacterized protein</fullName>
    </submittedName>
</protein>
<gene>
    <name evidence="3" type="ORF">HNP38_001634</name>
</gene>
<dbReference type="RefSeq" id="WP_184187277.1">
    <property type="nucleotide sequence ID" value="NZ_JACHLE010000001.1"/>
</dbReference>